<proteinExistence type="predicted"/>
<sequence length="42" mass="4502">MRETETVKACSTSASRSSMIGTSAVAEESPAEMATHWPDWAT</sequence>
<evidence type="ECO:0000313" key="2">
    <source>
        <dbReference type="EMBL" id="CAB4797584.1"/>
    </source>
</evidence>
<protein>
    <submittedName>
        <fullName evidence="2">Unannotated protein</fullName>
    </submittedName>
</protein>
<reference evidence="2" key="1">
    <citation type="submission" date="2020-05" db="EMBL/GenBank/DDBJ databases">
        <authorList>
            <person name="Chiriac C."/>
            <person name="Salcher M."/>
            <person name="Ghai R."/>
            <person name="Kavagutti S V."/>
        </authorList>
    </citation>
    <scope>NUCLEOTIDE SEQUENCE</scope>
</reference>
<feature type="compositionally biased region" description="Polar residues" evidence="1">
    <location>
        <begin position="9"/>
        <end position="21"/>
    </location>
</feature>
<dbReference type="EMBL" id="CAFAAJ010000036">
    <property type="protein sequence ID" value="CAB4797584.1"/>
    <property type="molecule type" value="Genomic_DNA"/>
</dbReference>
<evidence type="ECO:0000256" key="1">
    <source>
        <dbReference type="SAM" id="MobiDB-lite"/>
    </source>
</evidence>
<name>A0A6J6XPQ7_9ZZZZ</name>
<accession>A0A6J6XPQ7</accession>
<dbReference type="AlphaFoldDB" id="A0A6J6XPQ7"/>
<gene>
    <name evidence="2" type="ORF">UFOPK3001_00736</name>
</gene>
<organism evidence="2">
    <name type="scientific">freshwater metagenome</name>
    <dbReference type="NCBI Taxonomy" id="449393"/>
    <lineage>
        <taxon>unclassified sequences</taxon>
        <taxon>metagenomes</taxon>
        <taxon>ecological metagenomes</taxon>
    </lineage>
</organism>
<feature type="region of interest" description="Disordered" evidence="1">
    <location>
        <begin position="1"/>
        <end position="42"/>
    </location>
</feature>